<dbReference type="RefSeq" id="WP_091620549.1">
    <property type="nucleotide sequence ID" value="NZ_FOEF01000011.1"/>
</dbReference>
<dbReference type="GO" id="GO:0006508">
    <property type="term" value="P:proteolysis"/>
    <property type="evidence" value="ECO:0007669"/>
    <property type="project" value="InterPro"/>
</dbReference>
<dbReference type="OrthoDB" id="9812921at2"/>
<organism evidence="3 4">
    <name type="scientific">Amycolatopsis saalfeldensis</name>
    <dbReference type="NCBI Taxonomy" id="394193"/>
    <lineage>
        <taxon>Bacteria</taxon>
        <taxon>Bacillati</taxon>
        <taxon>Actinomycetota</taxon>
        <taxon>Actinomycetes</taxon>
        <taxon>Pseudonocardiales</taxon>
        <taxon>Pseudonocardiaceae</taxon>
        <taxon>Amycolatopsis</taxon>
    </lineage>
</organism>
<feature type="domain" description="Dipeptidylpeptidase IV N-terminal" evidence="2">
    <location>
        <begin position="157"/>
        <end position="457"/>
    </location>
</feature>
<dbReference type="GO" id="GO:0008236">
    <property type="term" value="F:serine-type peptidase activity"/>
    <property type="evidence" value="ECO:0007669"/>
    <property type="project" value="InterPro"/>
</dbReference>
<dbReference type="SUPFAM" id="SSF53474">
    <property type="entry name" value="alpha/beta-Hydrolases"/>
    <property type="match status" value="1"/>
</dbReference>
<dbReference type="Pfam" id="PF00326">
    <property type="entry name" value="Peptidase_S9"/>
    <property type="match status" value="1"/>
</dbReference>
<sequence>MTTGHAGFDRFINGLGAFVTGGAIIPAWSPDGKSLAFLDGTPEERGGRLIDLESGESRPLVADVAALREAVRTATGRTPAGRGLPFDHVGFTGPRSLAAVVGSAQVTVDLDSGAVGKVPEERALDVHLGIAGSVRRTPREFLRSTPLIDPQKARELASPDGDAFVSIAGGNVVLRSVADGRTVPLTDDGCPEQDYRFDLVDPQLAVLGMAFDVCNWSPDGSRLAVYRADNRGVYEIPQVHHLKREDEVVHRYFAQAGRPLERTTLHVLDVHGRAPVRLDLGDPADTYPVHAAWLPDGASLVVFVLSRDCRRAEVLLADATTGQTRTLFGEESETFLRIHHDVYYGKKIGLFLTPDGTRLIWLSERSGWKHLYLYDLEGNLLRQLTEGEWPVDYVQRVDDDYAYFTAHSDQDRPYDLHLARVPLAGGAVEFLSEQPGVHGVMFAANGESLIDTWSTPAEAPRSVLRRAGGTVICELSAADTSELEWTPPRQFTATAVDGETELWGVLFFPADFDETKQYPLIEYVYGGPQIAVAPHAFGGHFGNPAHALAQLGYVTFVVDGRGTPERSKAFHDVVYHDWARGLVPDHAAVVQQLKERHPFLSAAKVGVVGHSWGGYSAFRLAAERPDVYTAAVSSAPGFDPYSSVLYECYLGFPQTDRAAYRKAEVYPLAAQLKAEFMLVCGSIDHATWTDAMKMSEALIRAGKDHEFVVLPEQMHGYDEVHDAYFWRKVAGFFRAHLQEGIR</sequence>
<dbReference type="Proteomes" id="UP000198582">
    <property type="component" value="Unassembled WGS sequence"/>
</dbReference>
<dbReference type="PANTHER" id="PTHR11731:SF193">
    <property type="entry name" value="DIPEPTIDYL PEPTIDASE 9"/>
    <property type="match status" value="1"/>
</dbReference>
<feature type="domain" description="Peptidase S9 prolyl oligopeptidase catalytic" evidence="1">
    <location>
        <begin position="544"/>
        <end position="738"/>
    </location>
</feature>
<dbReference type="EMBL" id="FOEF01000011">
    <property type="protein sequence ID" value="SEP47036.1"/>
    <property type="molecule type" value="Genomic_DNA"/>
</dbReference>
<dbReference type="AlphaFoldDB" id="A0A1H8Y4M6"/>
<dbReference type="InterPro" id="IPR001375">
    <property type="entry name" value="Peptidase_S9_cat"/>
</dbReference>
<evidence type="ECO:0000259" key="2">
    <source>
        <dbReference type="Pfam" id="PF00930"/>
    </source>
</evidence>
<dbReference type="GO" id="GO:0008239">
    <property type="term" value="F:dipeptidyl-peptidase activity"/>
    <property type="evidence" value="ECO:0007669"/>
    <property type="project" value="TreeGrafter"/>
</dbReference>
<proteinExistence type="predicted"/>
<reference evidence="3 4" key="1">
    <citation type="submission" date="2016-10" db="EMBL/GenBank/DDBJ databases">
        <authorList>
            <person name="de Groot N.N."/>
        </authorList>
    </citation>
    <scope>NUCLEOTIDE SEQUENCE [LARGE SCALE GENOMIC DNA]</scope>
    <source>
        <strain evidence="3 4">DSM 44993</strain>
    </source>
</reference>
<evidence type="ECO:0000259" key="1">
    <source>
        <dbReference type="Pfam" id="PF00326"/>
    </source>
</evidence>
<keyword evidence="3" id="KW-0378">Hydrolase</keyword>
<dbReference type="Pfam" id="PF00930">
    <property type="entry name" value="DPPIV_N"/>
    <property type="match status" value="1"/>
</dbReference>
<dbReference type="InterPro" id="IPR011659">
    <property type="entry name" value="WD40"/>
</dbReference>
<dbReference type="Gene3D" id="2.140.10.30">
    <property type="entry name" value="Dipeptidylpeptidase IV, N-terminal domain"/>
    <property type="match status" value="1"/>
</dbReference>
<name>A0A1H8Y4M6_9PSEU</name>
<dbReference type="SUPFAM" id="SSF82171">
    <property type="entry name" value="DPP6 N-terminal domain-like"/>
    <property type="match status" value="1"/>
</dbReference>
<accession>A0A1H8Y4M6</accession>
<dbReference type="InterPro" id="IPR002469">
    <property type="entry name" value="Peptidase_S9B_N"/>
</dbReference>
<dbReference type="Pfam" id="PF07676">
    <property type="entry name" value="PD40"/>
    <property type="match status" value="1"/>
</dbReference>
<protein>
    <submittedName>
        <fullName evidence="3">Dipeptidyl aminopeptidase/acylaminoacyl peptidase</fullName>
    </submittedName>
</protein>
<dbReference type="PANTHER" id="PTHR11731">
    <property type="entry name" value="PROTEASE FAMILY S9B,C DIPEPTIDYL-PEPTIDASE IV-RELATED"/>
    <property type="match status" value="1"/>
</dbReference>
<dbReference type="Gene3D" id="3.40.50.1820">
    <property type="entry name" value="alpha/beta hydrolase"/>
    <property type="match status" value="1"/>
</dbReference>
<dbReference type="GO" id="GO:0004177">
    <property type="term" value="F:aminopeptidase activity"/>
    <property type="evidence" value="ECO:0007669"/>
    <property type="project" value="UniProtKB-KW"/>
</dbReference>
<dbReference type="InterPro" id="IPR050278">
    <property type="entry name" value="Serine_Prot_S9B/DPPIV"/>
</dbReference>
<keyword evidence="3" id="KW-0031">Aminopeptidase</keyword>
<dbReference type="STRING" id="394193.SAMN04489732_11123"/>
<gene>
    <name evidence="3" type="ORF">SAMN04489732_11123</name>
</gene>
<evidence type="ECO:0000313" key="3">
    <source>
        <dbReference type="EMBL" id="SEP47036.1"/>
    </source>
</evidence>
<keyword evidence="3" id="KW-0645">Protease</keyword>
<dbReference type="InterPro" id="IPR029058">
    <property type="entry name" value="AB_hydrolase_fold"/>
</dbReference>
<evidence type="ECO:0000313" key="4">
    <source>
        <dbReference type="Proteomes" id="UP000198582"/>
    </source>
</evidence>
<keyword evidence="4" id="KW-1185">Reference proteome</keyword>